<organism evidence="2 3">
    <name type="scientific">Sphingomonas trueperi</name>
    <dbReference type="NCBI Taxonomy" id="53317"/>
    <lineage>
        <taxon>Bacteria</taxon>
        <taxon>Pseudomonadati</taxon>
        <taxon>Pseudomonadota</taxon>
        <taxon>Alphaproteobacteria</taxon>
        <taxon>Sphingomonadales</taxon>
        <taxon>Sphingomonadaceae</taxon>
        <taxon>Sphingomonas</taxon>
    </lineage>
</organism>
<reference evidence="2 3" key="1">
    <citation type="submission" date="2020-03" db="EMBL/GenBank/DDBJ databases">
        <title>Genomic Encyclopedia of Type Strains, Phase IV (KMG-IV): sequencing the most valuable type-strain genomes for metagenomic binning, comparative biology and taxonomic classification.</title>
        <authorList>
            <person name="Goeker M."/>
        </authorList>
    </citation>
    <scope>NUCLEOTIDE SEQUENCE [LARGE SCALE GENOMIC DNA]</scope>
    <source>
        <strain evidence="2 3">DSM 7225</strain>
    </source>
</reference>
<dbReference type="Pfam" id="PF14301">
    <property type="entry name" value="DUF4376"/>
    <property type="match status" value="1"/>
</dbReference>
<dbReference type="Proteomes" id="UP000531251">
    <property type="component" value="Unassembled WGS sequence"/>
</dbReference>
<dbReference type="InterPro" id="IPR025484">
    <property type="entry name" value="DUF4376"/>
</dbReference>
<evidence type="ECO:0000313" key="3">
    <source>
        <dbReference type="Proteomes" id="UP000531251"/>
    </source>
</evidence>
<dbReference type="EMBL" id="JAATJB010000015">
    <property type="protein sequence ID" value="NJB99440.1"/>
    <property type="molecule type" value="Genomic_DNA"/>
</dbReference>
<keyword evidence="3" id="KW-1185">Reference proteome</keyword>
<dbReference type="RefSeq" id="WP_125977290.1">
    <property type="nucleotide sequence ID" value="NZ_BAAADY010000020.1"/>
</dbReference>
<feature type="domain" description="DUF4376" evidence="1">
    <location>
        <begin position="91"/>
        <end position="201"/>
    </location>
</feature>
<proteinExistence type="predicted"/>
<accession>A0A7X5Y463</accession>
<evidence type="ECO:0000259" key="1">
    <source>
        <dbReference type="Pfam" id="PF14301"/>
    </source>
</evidence>
<protein>
    <recommendedName>
        <fullName evidence="1">DUF4376 domain-containing protein</fullName>
    </recommendedName>
</protein>
<dbReference type="AlphaFoldDB" id="A0A7X5Y463"/>
<gene>
    <name evidence="2" type="ORF">GGR89_003781</name>
</gene>
<evidence type="ECO:0000313" key="2">
    <source>
        <dbReference type="EMBL" id="NJB99440.1"/>
    </source>
</evidence>
<name>A0A7X5Y463_9SPHN</name>
<comment type="caution">
    <text evidence="2">The sequence shown here is derived from an EMBL/GenBank/DDBJ whole genome shotgun (WGS) entry which is preliminary data.</text>
</comment>
<sequence>MFIREMVAPNGAATRFHRAIRFEVRPDATHAVVQSYHLADMQLVSWEDVYTIPLLVRITSLQDVEQILTAPGAPFDGGTVIDPMAGDLQLAKARAWAAVKAARDRAADGGCDSALGRVDTTDRSRILISGTVQMAQIDKAAGRPFSVDWTMADNSPVAHDADAIIALGVAVGMHTAACWDRAQQLRGEIEAAETVEEVAAIDIATGWPGAPA</sequence>